<dbReference type="InterPro" id="IPR007515">
    <property type="entry name" value="Mss4"/>
</dbReference>
<dbReference type="GO" id="GO:0016020">
    <property type="term" value="C:membrane"/>
    <property type="evidence" value="ECO:0007669"/>
    <property type="project" value="TreeGrafter"/>
</dbReference>
<evidence type="ECO:0000256" key="1">
    <source>
        <dbReference type="ARBA" id="ARBA00022448"/>
    </source>
</evidence>
<evidence type="ECO:0000313" key="4">
    <source>
        <dbReference type="EMBL" id="KAJ3053084.1"/>
    </source>
</evidence>
<dbReference type="InterPro" id="IPR011057">
    <property type="entry name" value="Mss4-like_sf"/>
</dbReference>
<dbReference type="EMBL" id="JADGJD010000240">
    <property type="protein sequence ID" value="KAJ3053084.1"/>
    <property type="molecule type" value="Genomic_DNA"/>
</dbReference>
<dbReference type="PANTHER" id="PTHR13276">
    <property type="entry name" value="GUANINE NUCLEOTIDE EXCHANGE FACTOR MSS4"/>
    <property type="match status" value="1"/>
</dbReference>
<keyword evidence="1" id="KW-0813">Transport</keyword>
<dbReference type="GO" id="GO:0005829">
    <property type="term" value="C:cytosol"/>
    <property type="evidence" value="ECO:0007669"/>
    <property type="project" value="TreeGrafter"/>
</dbReference>
<reference evidence="4" key="1">
    <citation type="submission" date="2020-05" db="EMBL/GenBank/DDBJ databases">
        <title>Phylogenomic resolution of chytrid fungi.</title>
        <authorList>
            <person name="Stajich J.E."/>
            <person name="Amses K."/>
            <person name="Simmons R."/>
            <person name="Seto K."/>
            <person name="Myers J."/>
            <person name="Bonds A."/>
            <person name="Quandt C.A."/>
            <person name="Barry K."/>
            <person name="Liu P."/>
            <person name="Grigoriev I."/>
            <person name="Longcore J.E."/>
            <person name="James T.Y."/>
        </authorList>
    </citation>
    <scope>NUCLEOTIDE SEQUENCE</scope>
    <source>
        <strain evidence="4">JEL0318</strain>
    </source>
</reference>
<comment type="caution">
    <text evidence="4">The sequence shown here is derived from an EMBL/GenBank/DDBJ whole genome shotgun (WGS) entry which is preliminary data.</text>
</comment>
<evidence type="ECO:0000256" key="2">
    <source>
        <dbReference type="ARBA" id="ARBA00022658"/>
    </source>
</evidence>
<dbReference type="GO" id="GO:0005085">
    <property type="term" value="F:guanyl-nucleotide exchange factor activity"/>
    <property type="evidence" value="ECO:0007669"/>
    <property type="project" value="UniProtKB-KW"/>
</dbReference>
<dbReference type="PROSITE" id="PS51796">
    <property type="entry name" value="MSS4"/>
    <property type="match status" value="1"/>
</dbReference>
<dbReference type="GO" id="GO:0015031">
    <property type="term" value="P:protein transport"/>
    <property type="evidence" value="ECO:0007669"/>
    <property type="project" value="UniProtKB-KW"/>
</dbReference>
<keyword evidence="3" id="KW-0653">Protein transport</keyword>
<dbReference type="AlphaFoldDB" id="A0AAD5SEI6"/>
<proteinExistence type="predicted"/>
<keyword evidence="5" id="KW-1185">Reference proteome</keyword>
<evidence type="ECO:0000256" key="3">
    <source>
        <dbReference type="ARBA" id="ARBA00022927"/>
    </source>
</evidence>
<name>A0AAD5SEI6_9FUNG</name>
<dbReference type="GO" id="GO:0008270">
    <property type="term" value="F:zinc ion binding"/>
    <property type="evidence" value="ECO:0007669"/>
    <property type="project" value="TreeGrafter"/>
</dbReference>
<gene>
    <name evidence="4" type="ORF">HK097_005118</name>
</gene>
<protein>
    <submittedName>
        <fullName evidence="4">Uncharacterized protein</fullName>
    </submittedName>
</protein>
<dbReference type="GO" id="GO:0007264">
    <property type="term" value="P:small GTPase-mediated signal transduction"/>
    <property type="evidence" value="ECO:0007669"/>
    <property type="project" value="InterPro"/>
</dbReference>
<evidence type="ECO:0000313" key="5">
    <source>
        <dbReference type="Proteomes" id="UP001212841"/>
    </source>
</evidence>
<dbReference type="InterPro" id="IPR011323">
    <property type="entry name" value="Mss4/transl-control_tumour"/>
</dbReference>
<keyword evidence="2" id="KW-0344">Guanine-nucleotide releasing factor</keyword>
<accession>A0AAD5SEI6</accession>
<dbReference type="Proteomes" id="UP001212841">
    <property type="component" value="Unassembled WGS sequence"/>
</dbReference>
<dbReference type="Gene3D" id="2.170.150.10">
    <property type="entry name" value="Metal Binding Protein, Guanine Nucleotide Exchange Factor, Chain A"/>
    <property type="match status" value="1"/>
</dbReference>
<organism evidence="4 5">
    <name type="scientific">Rhizophlyctis rosea</name>
    <dbReference type="NCBI Taxonomy" id="64517"/>
    <lineage>
        <taxon>Eukaryota</taxon>
        <taxon>Fungi</taxon>
        <taxon>Fungi incertae sedis</taxon>
        <taxon>Chytridiomycota</taxon>
        <taxon>Chytridiomycota incertae sedis</taxon>
        <taxon>Chytridiomycetes</taxon>
        <taxon>Rhizophlyctidales</taxon>
        <taxon>Rhizophlyctidaceae</taxon>
        <taxon>Rhizophlyctis</taxon>
    </lineage>
</organism>
<dbReference type="Pfam" id="PF04421">
    <property type="entry name" value="Mss4"/>
    <property type="match status" value="1"/>
</dbReference>
<dbReference type="SUPFAM" id="SSF51316">
    <property type="entry name" value="Mss4-like"/>
    <property type="match status" value="1"/>
</dbReference>
<dbReference type="PANTHER" id="PTHR13276:SF0">
    <property type="entry name" value="GUANINE NUCLEOTIDE EXCHANGE FACTOR MSS4"/>
    <property type="match status" value="1"/>
</dbReference>
<dbReference type="GO" id="GO:0006892">
    <property type="term" value="P:post-Golgi vesicle-mediated transport"/>
    <property type="evidence" value="ECO:0007669"/>
    <property type="project" value="TreeGrafter"/>
</dbReference>
<sequence>MAPQYKDYCELQTASPPIPISSGPGGNNNAHALYCPNPDCSCIVIKAGVAVKTPTDVSITLPPYITSPTSPSAAAAGSLHPPFYWKLTDMMQFENIGFTKPVEHSTPTTSISSSNLTLNNSDAPQQFQFRYLSCADCDVGPLGYHHGPPTGQNPAEQVGLGAFGAGVGGQMEKEFLIAADRVRYKCGA</sequence>